<reference evidence="9" key="1">
    <citation type="journal article" date="2014" name="Int. J. Syst. Evol. Microbiol.">
        <title>Complete genome sequence of Corynebacterium casei LMG S-19264T (=DSM 44701T), isolated from a smear-ripened cheese.</title>
        <authorList>
            <consortium name="US DOE Joint Genome Institute (JGI-PGF)"/>
            <person name="Walter F."/>
            <person name="Albersmeier A."/>
            <person name="Kalinowski J."/>
            <person name="Ruckert C."/>
        </authorList>
    </citation>
    <scope>NUCLEOTIDE SEQUENCE</scope>
    <source>
        <strain evidence="9">CGMCC 1.15725</strain>
    </source>
</reference>
<feature type="transmembrane region" description="Helical" evidence="8">
    <location>
        <begin position="20"/>
        <end position="43"/>
    </location>
</feature>
<evidence type="ECO:0000256" key="5">
    <source>
        <dbReference type="ARBA" id="ARBA00022989"/>
    </source>
</evidence>
<comment type="caution">
    <text evidence="9">The sequence shown here is derived from an EMBL/GenBank/DDBJ whole genome shotgun (WGS) entry which is preliminary data.</text>
</comment>
<evidence type="ECO:0000256" key="1">
    <source>
        <dbReference type="ARBA" id="ARBA00004651"/>
    </source>
</evidence>
<dbReference type="Proteomes" id="UP000646365">
    <property type="component" value="Unassembled WGS sequence"/>
</dbReference>
<feature type="transmembrane region" description="Helical" evidence="8">
    <location>
        <begin position="103"/>
        <end position="132"/>
    </location>
</feature>
<keyword evidence="2" id="KW-1003">Cell membrane</keyword>
<comment type="subcellular location">
    <subcellularLocation>
        <location evidence="1">Cell membrane</location>
        <topology evidence="1">Multi-pass membrane protein</topology>
    </subcellularLocation>
</comment>
<dbReference type="EMBL" id="BMJQ01000006">
    <property type="protein sequence ID" value="GGF19542.1"/>
    <property type="molecule type" value="Genomic_DNA"/>
</dbReference>
<evidence type="ECO:0000256" key="7">
    <source>
        <dbReference type="ARBA" id="ARBA00024033"/>
    </source>
</evidence>
<dbReference type="GO" id="GO:0005886">
    <property type="term" value="C:plasma membrane"/>
    <property type="evidence" value="ECO:0007669"/>
    <property type="project" value="UniProtKB-SubCell"/>
</dbReference>
<gene>
    <name evidence="9" type="ORF">GCM10011611_26830</name>
</gene>
<dbReference type="InterPro" id="IPR018584">
    <property type="entry name" value="GT87"/>
</dbReference>
<keyword evidence="3" id="KW-0808">Transferase</keyword>
<sequence>MVLGQLRSGAWLDAARVAGYGRLLLVLEIIAMIVLAAGTYGLIVPLDRPASTDFISFYAAGHLADQGTPALAYDQPSHRLAERTVFGDADLPYDYWFFYPPTYLVYCALAAHLPYLVGFFAWGAVTGALYVFALRPILPRREMLVAFLSFPSAIIAFGIGQNSFATSAIFAAATYFIDRRPILAGAILGALCYKPHFLLVAPVALLAGARWRALGAMAATVALCIALSLLLYGWETWAAFLQLSRTATTLTFETGKVGFAGLVSLFGAVRILGGAVPLAYAVQGVAAVAGCALAAVAWRQALSQPVRAMALIVGSLFAAPIILFYDLLPMTVAIAWLWQDARKTGFLPWEKTVLAVVWLVPLASRSIGIGAGIPLGPIATIGLLVLVARRVMREWAEMRSAAAGPVLESVAEATSDSR</sequence>
<keyword evidence="4 8" id="KW-0812">Transmembrane</keyword>
<feature type="transmembrane region" description="Helical" evidence="8">
    <location>
        <begin position="310"/>
        <end position="338"/>
    </location>
</feature>
<evidence type="ECO:0000256" key="6">
    <source>
        <dbReference type="ARBA" id="ARBA00023136"/>
    </source>
</evidence>
<evidence type="ECO:0000256" key="3">
    <source>
        <dbReference type="ARBA" id="ARBA00022679"/>
    </source>
</evidence>
<evidence type="ECO:0000256" key="8">
    <source>
        <dbReference type="SAM" id="Phobius"/>
    </source>
</evidence>
<dbReference type="RefSeq" id="WP_189046468.1">
    <property type="nucleotide sequence ID" value="NZ_BMJQ01000006.1"/>
</dbReference>
<comment type="similarity">
    <text evidence="7">Belongs to the glycosyltransferase 87 family.</text>
</comment>
<evidence type="ECO:0008006" key="11">
    <source>
        <dbReference type="Google" id="ProtNLM"/>
    </source>
</evidence>
<dbReference type="Pfam" id="PF09594">
    <property type="entry name" value="GT87"/>
    <property type="match status" value="1"/>
</dbReference>
<keyword evidence="10" id="KW-1185">Reference proteome</keyword>
<feature type="transmembrane region" description="Helical" evidence="8">
    <location>
        <begin position="278"/>
        <end position="298"/>
    </location>
</feature>
<evidence type="ECO:0000256" key="2">
    <source>
        <dbReference type="ARBA" id="ARBA00022475"/>
    </source>
</evidence>
<evidence type="ECO:0000256" key="4">
    <source>
        <dbReference type="ARBA" id="ARBA00022692"/>
    </source>
</evidence>
<proteinExistence type="inferred from homology"/>
<keyword evidence="5 8" id="KW-1133">Transmembrane helix</keyword>
<name>A0A8J2YTK8_9PROT</name>
<evidence type="ECO:0000313" key="9">
    <source>
        <dbReference type="EMBL" id="GGF19542.1"/>
    </source>
</evidence>
<feature type="transmembrane region" description="Helical" evidence="8">
    <location>
        <begin position="214"/>
        <end position="234"/>
    </location>
</feature>
<protein>
    <recommendedName>
        <fullName evidence="11">DUF2029 domain-containing protein</fullName>
    </recommendedName>
</protein>
<feature type="transmembrane region" description="Helical" evidence="8">
    <location>
        <begin position="183"/>
        <end position="207"/>
    </location>
</feature>
<feature type="transmembrane region" description="Helical" evidence="8">
    <location>
        <begin position="144"/>
        <end position="177"/>
    </location>
</feature>
<keyword evidence="6 8" id="KW-0472">Membrane</keyword>
<dbReference type="GO" id="GO:0016758">
    <property type="term" value="F:hexosyltransferase activity"/>
    <property type="evidence" value="ECO:0007669"/>
    <property type="project" value="InterPro"/>
</dbReference>
<feature type="transmembrane region" description="Helical" evidence="8">
    <location>
        <begin position="367"/>
        <end position="388"/>
    </location>
</feature>
<reference evidence="9" key="2">
    <citation type="submission" date="2020-09" db="EMBL/GenBank/DDBJ databases">
        <authorList>
            <person name="Sun Q."/>
            <person name="Zhou Y."/>
        </authorList>
    </citation>
    <scope>NUCLEOTIDE SEQUENCE</scope>
    <source>
        <strain evidence="9">CGMCC 1.15725</strain>
    </source>
</reference>
<accession>A0A8J2YTK8</accession>
<organism evidence="9 10">
    <name type="scientific">Aliidongia dinghuensis</name>
    <dbReference type="NCBI Taxonomy" id="1867774"/>
    <lineage>
        <taxon>Bacteria</taxon>
        <taxon>Pseudomonadati</taxon>
        <taxon>Pseudomonadota</taxon>
        <taxon>Alphaproteobacteria</taxon>
        <taxon>Rhodospirillales</taxon>
        <taxon>Dongiaceae</taxon>
        <taxon>Aliidongia</taxon>
    </lineage>
</organism>
<evidence type="ECO:0000313" key="10">
    <source>
        <dbReference type="Proteomes" id="UP000646365"/>
    </source>
</evidence>
<dbReference type="AlphaFoldDB" id="A0A8J2YTK8"/>